<name>A0A5N4C551_CAMDR</name>
<dbReference type="GO" id="GO:0000978">
    <property type="term" value="F:RNA polymerase II cis-regulatory region sequence-specific DNA binding"/>
    <property type="evidence" value="ECO:0007669"/>
    <property type="project" value="TreeGrafter"/>
</dbReference>
<proteinExistence type="inferred from homology"/>
<dbReference type="PANTHER" id="PTHR11636:SF86">
    <property type="entry name" value="POU DOMAIN, CLASS 5, TRANSCRIPTION FACTOR 1-RELATED"/>
    <property type="match status" value="1"/>
</dbReference>
<evidence type="ECO:0000256" key="8">
    <source>
        <dbReference type="ARBA" id="ARBA00023155"/>
    </source>
</evidence>
<comment type="caution">
    <text evidence="20">The sequence shown here is derived from an EMBL/GenBank/DDBJ whole genome shotgun (WGS) entry which is preliminary data.</text>
</comment>
<feature type="compositionally biased region" description="Gly residues" evidence="17">
    <location>
        <begin position="191"/>
        <end position="201"/>
    </location>
</feature>
<dbReference type="InterPro" id="IPR013847">
    <property type="entry name" value="POU"/>
</dbReference>
<dbReference type="GO" id="GO:0000981">
    <property type="term" value="F:DNA-binding transcription factor activity, RNA polymerase II-specific"/>
    <property type="evidence" value="ECO:0007669"/>
    <property type="project" value="TreeGrafter"/>
</dbReference>
<dbReference type="Pfam" id="PF00157">
    <property type="entry name" value="Pou"/>
    <property type="match status" value="1"/>
</dbReference>
<dbReference type="CDD" id="cd00086">
    <property type="entry name" value="homeodomain"/>
    <property type="match status" value="1"/>
</dbReference>
<dbReference type="FunFam" id="1.10.10.60:FF:000161">
    <property type="entry name" value="POU domain protein"/>
    <property type="match status" value="1"/>
</dbReference>
<dbReference type="FunFam" id="1.10.260.40:FF:000022">
    <property type="entry name" value="POU domain protein"/>
    <property type="match status" value="1"/>
</dbReference>
<evidence type="ECO:0000256" key="17">
    <source>
        <dbReference type="SAM" id="MobiDB-lite"/>
    </source>
</evidence>
<comment type="subcellular location">
    <subcellularLocation>
        <location evidence="2">Cytoplasm</location>
    </subcellularLocation>
    <subcellularLocation>
        <location evidence="1 15 16">Nucleus</location>
    </subcellularLocation>
</comment>
<dbReference type="InterPro" id="IPR050255">
    <property type="entry name" value="POU_domain_TF"/>
</dbReference>
<evidence type="ECO:0000256" key="4">
    <source>
        <dbReference type="ARBA" id="ARBA00022490"/>
    </source>
</evidence>
<evidence type="ECO:0000259" key="19">
    <source>
        <dbReference type="PROSITE" id="PS51179"/>
    </source>
</evidence>
<comment type="function">
    <text evidence="11">Transcription factor that binds to the octamer motif (5'-ATTTGCAT-3'). Forms a trimeric complex with SOX2 or SOX15 on DNA and controls the expression of a number of genes involved in embryonic development such as YES1, FGF4, UTF1 and ZFP206. Critical for early embryogenesis and for embryonic stem cell pluripotency.</text>
</comment>
<feature type="compositionally biased region" description="Low complexity" evidence="17">
    <location>
        <begin position="180"/>
        <end position="190"/>
    </location>
</feature>
<evidence type="ECO:0000256" key="11">
    <source>
        <dbReference type="ARBA" id="ARBA00055862"/>
    </source>
</evidence>
<protein>
    <recommendedName>
        <fullName evidence="12">POU domain, class 5, transcription factor 1</fullName>
    </recommendedName>
    <alternativeName>
        <fullName evidence="13">Octamer-binding protein 3</fullName>
    </alternativeName>
    <alternativeName>
        <fullName evidence="14">Octamer-binding transcription factor 3</fullName>
    </alternativeName>
</protein>
<evidence type="ECO:0000256" key="5">
    <source>
        <dbReference type="ARBA" id="ARBA00022553"/>
    </source>
</evidence>
<dbReference type="InterPro" id="IPR009057">
    <property type="entry name" value="Homeodomain-like_sf"/>
</dbReference>
<evidence type="ECO:0000256" key="7">
    <source>
        <dbReference type="ARBA" id="ARBA00023125"/>
    </source>
</evidence>
<keyword evidence="7 15" id="KW-0238">DNA-binding</keyword>
<evidence type="ECO:0000256" key="14">
    <source>
        <dbReference type="ARBA" id="ARBA00080174"/>
    </source>
</evidence>
<evidence type="ECO:0000259" key="18">
    <source>
        <dbReference type="PROSITE" id="PS50071"/>
    </source>
</evidence>
<dbReference type="PANTHER" id="PTHR11636">
    <property type="entry name" value="POU DOMAIN"/>
    <property type="match status" value="1"/>
</dbReference>
<dbReference type="PROSITE" id="PS00035">
    <property type="entry name" value="POU_1"/>
    <property type="match status" value="1"/>
</dbReference>
<dbReference type="PRINTS" id="PR00028">
    <property type="entry name" value="POUDOMAIN"/>
</dbReference>
<evidence type="ECO:0000256" key="15">
    <source>
        <dbReference type="PROSITE-ProRule" id="PRU00108"/>
    </source>
</evidence>
<evidence type="ECO:0000256" key="3">
    <source>
        <dbReference type="ARBA" id="ARBA00007300"/>
    </source>
</evidence>
<feature type="region of interest" description="Disordered" evidence="17">
    <location>
        <begin position="180"/>
        <end position="233"/>
    </location>
</feature>
<evidence type="ECO:0000256" key="16">
    <source>
        <dbReference type="RuleBase" id="RU000682"/>
    </source>
</evidence>
<dbReference type="STRING" id="9838.ENSCDRP00005029202"/>
<dbReference type="SUPFAM" id="SSF46689">
    <property type="entry name" value="Homeodomain-like"/>
    <property type="match status" value="1"/>
</dbReference>
<dbReference type="Pfam" id="PF00046">
    <property type="entry name" value="Homeodomain"/>
    <property type="match status" value="1"/>
</dbReference>
<evidence type="ECO:0000256" key="10">
    <source>
        <dbReference type="ARBA" id="ARBA00023242"/>
    </source>
</evidence>
<dbReference type="Gene3D" id="1.10.10.60">
    <property type="entry name" value="Homeodomain-like"/>
    <property type="match status" value="1"/>
</dbReference>
<dbReference type="Gene3D" id="1.10.260.40">
    <property type="entry name" value="lambda repressor-like DNA-binding domains"/>
    <property type="match status" value="1"/>
</dbReference>
<evidence type="ECO:0000313" key="20">
    <source>
        <dbReference type="EMBL" id="KAB1254000.1"/>
    </source>
</evidence>
<keyword evidence="5" id="KW-0597">Phosphoprotein</keyword>
<evidence type="ECO:0000256" key="12">
    <source>
        <dbReference type="ARBA" id="ARBA00069805"/>
    </source>
</evidence>
<accession>A0A5N4C551</accession>
<comment type="similarity">
    <text evidence="3">Belongs to the POU transcription factor family. Class-5 subfamily.</text>
</comment>
<evidence type="ECO:0000256" key="9">
    <source>
        <dbReference type="ARBA" id="ARBA00023163"/>
    </source>
</evidence>
<dbReference type="PROSITE" id="PS50071">
    <property type="entry name" value="HOMEOBOX_2"/>
    <property type="match status" value="1"/>
</dbReference>
<dbReference type="SUPFAM" id="SSF47413">
    <property type="entry name" value="lambda repressor-like DNA-binding domains"/>
    <property type="match status" value="1"/>
</dbReference>
<keyword evidence="4" id="KW-0963">Cytoplasm</keyword>
<dbReference type="EMBL" id="JWIN03000035">
    <property type="protein sequence ID" value="KAB1254000.1"/>
    <property type="molecule type" value="Genomic_DNA"/>
</dbReference>
<dbReference type="SMART" id="SM00352">
    <property type="entry name" value="POU"/>
    <property type="match status" value="1"/>
</dbReference>
<keyword evidence="8 15" id="KW-0371">Homeobox</keyword>
<sequence>MGMAIRLCDLPQITQVLRKGLKKSGSRVCSLNAPVRTGCSVLWCEGLSLVGELRCEAEQLCGKAEEGVGRGSGHACFTLGGACCPVPWRALALLGPRLGAPSFPMAGHLALDFAFSPPPGGGGDGPGGPEPGWVDPRTWLSFQGPPGGSVIGPGVGPGAEVWGLPPDGLLWTSGWCGAGAPRRPGAPSARGRGGSWGGEQLRGGLPEPWAAPAGAGKLDKEKQAPSPEESQDIKALQKDLAQFAKLLKQKRITLGYTQADVGLTLGALSGEVFSQTTICHFEALQLSFKNVCKLWPLLQRWVEEADNDENLQGVCKAETLVQARERKRTSIENRVRGNLESMLLQCPKPTPQQISHIAQQLGLEKDVVRVCFCNRRQKGKRSSSDCSQREDLEAAGSPCSGGPVSFPLAPVRTLVPRAAGALTSPHCAPRSHSLRVRPFPWCLSPLWALPCIQTEVPTLPRNGVEGRGRGVLGREPWGFRESVALVFVQLAPAGSGGAPLCSPPAGVETGPSLPSPGGLRTCYSNTGVLVRNAQPQTICQPCWIST</sequence>
<dbReference type="InterPro" id="IPR000327">
    <property type="entry name" value="POU_dom"/>
</dbReference>
<dbReference type="InterPro" id="IPR010982">
    <property type="entry name" value="Lambda_DNA-bd_dom_sf"/>
</dbReference>
<keyword evidence="9" id="KW-0804">Transcription</keyword>
<keyword evidence="6" id="KW-0805">Transcription regulation</keyword>
<evidence type="ECO:0000256" key="13">
    <source>
        <dbReference type="ARBA" id="ARBA00075022"/>
    </source>
</evidence>
<feature type="domain" description="Homeobox" evidence="18">
    <location>
        <begin position="322"/>
        <end position="382"/>
    </location>
</feature>
<evidence type="ECO:0000256" key="2">
    <source>
        <dbReference type="ARBA" id="ARBA00004496"/>
    </source>
</evidence>
<keyword evidence="21" id="KW-1185">Reference proteome</keyword>
<dbReference type="InterPro" id="IPR001356">
    <property type="entry name" value="HD"/>
</dbReference>
<keyword evidence="10 15" id="KW-0539">Nucleus</keyword>
<evidence type="ECO:0000313" key="21">
    <source>
        <dbReference type="Proteomes" id="UP000299084"/>
    </source>
</evidence>
<dbReference type="AlphaFoldDB" id="A0A5N4C551"/>
<reference evidence="20 21" key="1">
    <citation type="journal article" date="2019" name="Mol. Ecol. Resour.">
        <title>Improving Illumina assemblies with Hi-C and long reads: an example with the North African dromedary.</title>
        <authorList>
            <person name="Elbers J.P."/>
            <person name="Rogers M.F."/>
            <person name="Perelman P.L."/>
            <person name="Proskuryakova A.A."/>
            <person name="Serdyukova N.A."/>
            <person name="Johnson W.E."/>
            <person name="Horin P."/>
            <person name="Corander J."/>
            <person name="Murphy D."/>
            <person name="Burger P.A."/>
        </authorList>
    </citation>
    <scope>NUCLEOTIDE SEQUENCE [LARGE SCALE GENOMIC DNA]</scope>
    <source>
        <strain evidence="20">Drom800</strain>
        <tissue evidence="20">Blood</tissue>
    </source>
</reference>
<dbReference type="GO" id="GO:0005634">
    <property type="term" value="C:nucleus"/>
    <property type="evidence" value="ECO:0007669"/>
    <property type="project" value="UniProtKB-SubCell"/>
</dbReference>
<organism evidence="20 21">
    <name type="scientific">Camelus dromedarius</name>
    <name type="common">Dromedary</name>
    <name type="synonym">Arabian camel</name>
    <dbReference type="NCBI Taxonomy" id="9838"/>
    <lineage>
        <taxon>Eukaryota</taxon>
        <taxon>Metazoa</taxon>
        <taxon>Chordata</taxon>
        <taxon>Craniata</taxon>
        <taxon>Vertebrata</taxon>
        <taxon>Euteleostomi</taxon>
        <taxon>Mammalia</taxon>
        <taxon>Eutheria</taxon>
        <taxon>Laurasiatheria</taxon>
        <taxon>Artiodactyla</taxon>
        <taxon>Tylopoda</taxon>
        <taxon>Camelidae</taxon>
        <taxon>Camelus</taxon>
    </lineage>
</organism>
<feature type="DNA-binding region" description="Homeobox" evidence="15">
    <location>
        <begin position="324"/>
        <end position="383"/>
    </location>
</feature>
<dbReference type="Proteomes" id="UP000299084">
    <property type="component" value="Unassembled WGS sequence"/>
</dbReference>
<gene>
    <name evidence="20" type="ORF">Cadr_000026754</name>
</gene>
<dbReference type="PROSITE" id="PS51179">
    <property type="entry name" value="POU_3"/>
    <property type="match status" value="1"/>
</dbReference>
<evidence type="ECO:0000256" key="1">
    <source>
        <dbReference type="ARBA" id="ARBA00004123"/>
    </source>
</evidence>
<evidence type="ECO:0000256" key="6">
    <source>
        <dbReference type="ARBA" id="ARBA00023015"/>
    </source>
</evidence>
<dbReference type="SMART" id="SM00389">
    <property type="entry name" value="HOX"/>
    <property type="match status" value="1"/>
</dbReference>
<feature type="domain" description="POU-specific" evidence="19">
    <location>
        <begin position="232"/>
        <end position="306"/>
    </location>
</feature>
<dbReference type="GO" id="GO:0005737">
    <property type="term" value="C:cytoplasm"/>
    <property type="evidence" value="ECO:0007669"/>
    <property type="project" value="UniProtKB-SubCell"/>
</dbReference>